<reference evidence="2" key="1">
    <citation type="submission" date="2016-09" db="EMBL/GenBank/DDBJ databases">
        <authorList>
            <person name="Gulvik C.A."/>
        </authorList>
    </citation>
    <scope>NUCLEOTIDE SEQUENCE [LARGE SCALE GENOMIC DNA]</scope>
    <source>
        <strain evidence="2">DSM 23328</strain>
    </source>
</reference>
<dbReference type="AlphaFoldDB" id="A0A1E5GF73"/>
<comment type="caution">
    <text evidence="1">The sequence shown here is derived from an EMBL/GenBank/DDBJ whole genome shotgun (WGS) entry which is preliminary data.</text>
</comment>
<dbReference type="STRING" id="903984.BCR21_08325"/>
<accession>A0A1E5GF73</accession>
<protein>
    <submittedName>
        <fullName evidence="1">Deoxyribose-phosphate aldolase</fullName>
    </submittedName>
</protein>
<proteinExistence type="predicted"/>
<gene>
    <name evidence="1" type="ORF">BCR21_08325</name>
</gene>
<keyword evidence="2" id="KW-1185">Reference proteome</keyword>
<evidence type="ECO:0000313" key="1">
    <source>
        <dbReference type="EMBL" id="OEG11301.1"/>
    </source>
</evidence>
<dbReference type="Proteomes" id="UP000094068">
    <property type="component" value="Unassembled WGS sequence"/>
</dbReference>
<dbReference type="InterPro" id="IPR013785">
    <property type="entry name" value="Aldolase_TIM"/>
</dbReference>
<dbReference type="EMBL" id="MIJZ01000013">
    <property type="protein sequence ID" value="OEG11301.1"/>
    <property type="molecule type" value="Genomic_DNA"/>
</dbReference>
<dbReference type="RefSeq" id="WP_069646074.1">
    <property type="nucleotide sequence ID" value="NZ_MIJZ01000013.1"/>
</dbReference>
<evidence type="ECO:0000313" key="2">
    <source>
        <dbReference type="Proteomes" id="UP000094068"/>
    </source>
</evidence>
<dbReference type="SUPFAM" id="SSF51569">
    <property type="entry name" value="Aldolase"/>
    <property type="match status" value="1"/>
</dbReference>
<dbReference type="OrthoDB" id="2186776at2"/>
<dbReference type="Gene3D" id="3.20.20.70">
    <property type="entry name" value="Aldolase class I"/>
    <property type="match status" value="1"/>
</dbReference>
<name>A0A1E5GF73_9ENTE</name>
<sequence>MELELQRLSIMLMDPSFTDQQFTEEILFLKEFPVRSVFVLPYNVARAKQLLTGTTIQVGSFVDFPLGRGTLAKKAFETGQLYREGASDVFVTMAPEQLEIYGNQSYQALEQLSFGRNALGFFLDSSHLTDNQKQVLMMELVELNVSAVSLGMNLTMEQAIYDMSIFRTGRKKRMTFQINVKAPTLLEIELLFQAGASYIGISNGREILPLISKWN</sequence>
<organism evidence="1 2">
    <name type="scientific">Enterococcus ureasiticus</name>
    <dbReference type="NCBI Taxonomy" id="903984"/>
    <lineage>
        <taxon>Bacteria</taxon>
        <taxon>Bacillati</taxon>
        <taxon>Bacillota</taxon>
        <taxon>Bacilli</taxon>
        <taxon>Lactobacillales</taxon>
        <taxon>Enterococcaceae</taxon>
        <taxon>Enterococcus</taxon>
    </lineage>
</organism>